<reference evidence="6 7" key="1">
    <citation type="submission" date="2018-08" db="EMBL/GenBank/DDBJ databases">
        <title>A genome reference for cultivated species of the human gut microbiota.</title>
        <authorList>
            <person name="Zou Y."/>
            <person name="Xue W."/>
            <person name="Luo G."/>
        </authorList>
    </citation>
    <scope>NUCLEOTIDE SEQUENCE [LARGE SCALE GENOMIC DNA]</scope>
    <source>
        <strain evidence="6 7">AF24-29</strain>
    </source>
</reference>
<dbReference type="CDD" id="cd05466">
    <property type="entry name" value="PBP2_LTTR_substrate"/>
    <property type="match status" value="1"/>
</dbReference>
<dbReference type="InterPro" id="IPR000847">
    <property type="entry name" value="LysR_HTH_N"/>
</dbReference>
<keyword evidence="4" id="KW-0804">Transcription</keyword>
<dbReference type="InterPro" id="IPR005119">
    <property type="entry name" value="LysR_subst-bd"/>
</dbReference>
<comment type="similarity">
    <text evidence="1">Belongs to the LysR transcriptional regulatory family.</text>
</comment>
<dbReference type="PANTHER" id="PTHR30419">
    <property type="entry name" value="HTH-TYPE TRANSCRIPTIONAL REGULATOR YBHD"/>
    <property type="match status" value="1"/>
</dbReference>
<keyword evidence="7" id="KW-1185">Reference proteome</keyword>
<evidence type="ECO:0000256" key="3">
    <source>
        <dbReference type="ARBA" id="ARBA00023125"/>
    </source>
</evidence>
<name>A0A412FIN6_9FIRM</name>
<dbReference type="AlphaFoldDB" id="A0A412FIN6"/>
<dbReference type="GO" id="GO:0005829">
    <property type="term" value="C:cytosol"/>
    <property type="evidence" value="ECO:0007669"/>
    <property type="project" value="TreeGrafter"/>
</dbReference>
<dbReference type="Pfam" id="PF03466">
    <property type="entry name" value="LysR_substrate"/>
    <property type="match status" value="1"/>
</dbReference>
<protein>
    <submittedName>
        <fullName evidence="6">LysR family transcriptional regulator</fullName>
    </submittedName>
</protein>
<dbReference type="PANTHER" id="PTHR30419:SF8">
    <property type="entry name" value="NITROGEN ASSIMILATION TRANSCRIPTIONAL ACTIVATOR-RELATED"/>
    <property type="match status" value="1"/>
</dbReference>
<dbReference type="PRINTS" id="PR00039">
    <property type="entry name" value="HTHLYSR"/>
</dbReference>
<keyword evidence="2" id="KW-0805">Transcription regulation</keyword>
<gene>
    <name evidence="6" type="ORF">DWY25_16365</name>
</gene>
<evidence type="ECO:0000256" key="4">
    <source>
        <dbReference type="ARBA" id="ARBA00023163"/>
    </source>
</evidence>
<organism evidence="6 7">
    <name type="scientific">Holdemania filiformis</name>
    <dbReference type="NCBI Taxonomy" id="61171"/>
    <lineage>
        <taxon>Bacteria</taxon>
        <taxon>Bacillati</taxon>
        <taxon>Bacillota</taxon>
        <taxon>Erysipelotrichia</taxon>
        <taxon>Erysipelotrichales</taxon>
        <taxon>Erysipelotrichaceae</taxon>
        <taxon>Holdemania</taxon>
    </lineage>
</organism>
<dbReference type="SUPFAM" id="SSF46785">
    <property type="entry name" value="Winged helix' DNA-binding domain"/>
    <property type="match status" value="1"/>
</dbReference>
<dbReference type="FunFam" id="1.10.10.10:FF:000001">
    <property type="entry name" value="LysR family transcriptional regulator"/>
    <property type="match status" value="1"/>
</dbReference>
<evidence type="ECO:0000313" key="7">
    <source>
        <dbReference type="Proteomes" id="UP000284178"/>
    </source>
</evidence>
<dbReference type="RefSeq" id="WP_117896132.1">
    <property type="nucleotide sequence ID" value="NZ_CABJCV010000029.1"/>
</dbReference>
<evidence type="ECO:0000256" key="2">
    <source>
        <dbReference type="ARBA" id="ARBA00023015"/>
    </source>
</evidence>
<dbReference type="GeneID" id="83016971"/>
<dbReference type="SUPFAM" id="SSF53850">
    <property type="entry name" value="Periplasmic binding protein-like II"/>
    <property type="match status" value="1"/>
</dbReference>
<sequence length="297" mass="33626">MIETRLLTYFLAVAREQNITKAAETLHITQSTLSKQMMDLEFQLGKSLFIRGKRKLTLTEEGLFLRNKAQDILELIDNTEAAFHSQGSHLSGDITIGCGETSAMSMIADEYAHFHQHYPDVRLHTYSGAADLVMERLDKGLVDIGLLLGPVRQEKYDYLTLKQRDTYGLLMRDDCELAGQRSIQVEQLKELPLIIAEQTFSGHQILEGLGLDSMQIVGTYNLIYNAMFFVEKGIGAALCLDHLVNTEGRPLVFRPITPELSVDLTLVTKKYQTFSPAVKVFLERLKIWIQRTAENNE</sequence>
<evidence type="ECO:0000313" key="6">
    <source>
        <dbReference type="EMBL" id="RGR68027.1"/>
    </source>
</evidence>
<evidence type="ECO:0000256" key="1">
    <source>
        <dbReference type="ARBA" id="ARBA00009437"/>
    </source>
</evidence>
<accession>A0A412FIN6</accession>
<dbReference type="Pfam" id="PF00126">
    <property type="entry name" value="HTH_1"/>
    <property type="match status" value="1"/>
</dbReference>
<dbReference type="GO" id="GO:0003700">
    <property type="term" value="F:DNA-binding transcription factor activity"/>
    <property type="evidence" value="ECO:0007669"/>
    <property type="project" value="InterPro"/>
</dbReference>
<proteinExistence type="inferred from homology"/>
<dbReference type="InterPro" id="IPR036388">
    <property type="entry name" value="WH-like_DNA-bd_sf"/>
</dbReference>
<keyword evidence="3" id="KW-0238">DNA-binding</keyword>
<dbReference type="GO" id="GO:0003677">
    <property type="term" value="F:DNA binding"/>
    <property type="evidence" value="ECO:0007669"/>
    <property type="project" value="UniProtKB-KW"/>
</dbReference>
<dbReference type="EMBL" id="QRUP01000029">
    <property type="protein sequence ID" value="RGR68027.1"/>
    <property type="molecule type" value="Genomic_DNA"/>
</dbReference>
<dbReference type="InterPro" id="IPR036390">
    <property type="entry name" value="WH_DNA-bd_sf"/>
</dbReference>
<evidence type="ECO:0000259" key="5">
    <source>
        <dbReference type="PROSITE" id="PS50931"/>
    </source>
</evidence>
<dbReference type="Gene3D" id="3.40.190.290">
    <property type="match status" value="1"/>
</dbReference>
<comment type="caution">
    <text evidence="6">The sequence shown here is derived from an EMBL/GenBank/DDBJ whole genome shotgun (WGS) entry which is preliminary data.</text>
</comment>
<dbReference type="PROSITE" id="PS50931">
    <property type="entry name" value="HTH_LYSR"/>
    <property type="match status" value="1"/>
</dbReference>
<dbReference type="Gene3D" id="1.10.10.10">
    <property type="entry name" value="Winged helix-like DNA-binding domain superfamily/Winged helix DNA-binding domain"/>
    <property type="match status" value="1"/>
</dbReference>
<feature type="domain" description="HTH lysR-type" evidence="5">
    <location>
        <begin position="2"/>
        <end position="59"/>
    </location>
</feature>
<dbReference type="InterPro" id="IPR050950">
    <property type="entry name" value="HTH-type_LysR_regulators"/>
</dbReference>
<dbReference type="Proteomes" id="UP000284178">
    <property type="component" value="Unassembled WGS sequence"/>
</dbReference>